<accession>A0A0F9NXL8</accession>
<reference evidence="1" key="1">
    <citation type="journal article" date="2015" name="Nature">
        <title>Complex archaea that bridge the gap between prokaryotes and eukaryotes.</title>
        <authorList>
            <person name="Spang A."/>
            <person name="Saw J.H."/>
            <person name="Jorgensen S.L."/>
            <person name="Zaremba-Niedzwiedzka K."/>
            <person name="Martijn J."/>
            <person name="Lind A.E."/>
            <person name="van Eijk R."/>
            <person name="Schleper C."/>
            <person name="Guy L."/>
            <person name="Ettema T.J."/>
        </authorList>
    </citation>
    <scope>NUCLEOTIDE SEQUENCE</scope>
</reference>
<name>A0A0F9NXL8_9ZZZZ</name>
<dbReference type="AlphaFoldDB" id="A0A0F9NXL8"/>
<comment type="caution">
    <text evidence="1">The sequence shown here is derived from an EMBL/GenBank/DDBJ whole genome shotgun (WGS) entry which is preliminary data.</text>
</comment>
<proteinExistence type="predicted"/>
<gene>
    <name evidence="1" type="ORF">LCGC14_1206270</name>
</gene>
<dbReference type="EMBL" id="LAZR01006238">
    <property type="protein sequence ID" value="KKM93640.1"/>
    <property type="molecule type" value="Genomic_DNA"/>
</dbReference>
<protein>
    <submittedName>
        <fullName evidence="1">Uncharacterized protein</fullName>
    </submittedName>
</protein>
<sequence>MARCSECQKEISDPKTESCLLDVIQIDDVFYHRSTFHFQEPSGRCLHCGIVHGKVHHFGCDVEQCPKCGLQVIGCGCVNDDNVGLFFISAVEGEEVKKPRYPRAHPPMLCVQEIPKEQRSDSGDLYGVFDLNFSAFHRGLSGVVLSRATIFSASRLMEAVKWGIERAREKLTV</sequence>
<evidence type="ECO:0000313" key="1">
    <source>
        <dbReference type="EMBL" id="KKM93640.1"/>
    </source>
</evidence>
<organism evidence="1">
    <name type="scientific">marine sediment metagenome</name>
    <dbReference type="NCBI Taxonomy" id="412755"/>
    <lineage>
        <taxon>unclassified sequences</taxon>
        <taxon>metagenomes</taxon>
        <taxon>ecological metagenomes</taxon>
    </lineage>
</organism>